<dbReference type="PANTHER" id="PTHR12243">
    <property type="entry name" value="MADF DOMAIN TRANSCRIPTION FACTOR"/>
    <property type="match status" value="1"/>
</dbReference>
<feature type="region of interest" description="Disordered" evidence="2">
    <location>
        <begin position="207"/>
        <end position="232"/>
    </location>
</feature>
<evidence type="ECO:0000313" key="6">
    <source>
        <dbReference type="EMBL" id="KAK6322125.1"/>
    </source>
</evidence>
<comment type="subcellular location">
    <subcellularLocation>
        <location evidence="1">Nucleus</location>
    </subcellularLocation>
</comment>
<dbReference type="AlphaFoldDB" id="A0AAN8M052"/>
<feature type="domain" description="MADF" evidence="4">
    <location>
        <begin position="120"/>
        <end position="207"/>
    </location>
</feature>
<protein>
    <submittedName>
        <fullName evidence="6">Uncharacterized protein</fullName>
    </submittedName>
</protein>
<dbReference type="Pfam" id="PF02944">
    <property type="entry name" value="BESS"/>
    <property type="match status" value="1"/>
</dbReference>
<dbReference type="GO" id="GO:0003677">
    <property type="term" value="F:DNA binding"/>
    <property type="evidence" value="ECO:0007669"/>
    <property type="project" value="InterPro"/>
</dbReference>
<dbReference type="EMBL" id="JAGTTL010000005">
    <property type="protein sequence ID" value="KAK6322125.1"/>
    <property type="molecule type" value="Genomic_DNA"/>
</dbReference>
<keyword evidence="7" id="KW-1185">Reference proteome</keyword>
<feature type="transmembrane region" description="Helical" evidence="3">
    <location>
        <begin position="33"/>
        <end position="59"/>
    </location>
</feature>
<evidence type="ECO:0000256" key="3">
    <source>
        <dbReference type="SAM" id="Phobius"/>
    </source>
</evidence>
<dbReference type="SMART" id="SM00595">
    <property type="entry name" value="MADF"/>
    <property type="match status" value="1"/>
</dbReference>
<name>A0AAN8M052_9TELE</name>
<dbReference type="GO" id="GO:0006357">
    <property type="term" value="P:regulation of transcription by RNA polymerase II"/>
    <property type="evidence" value="ECO:0007669"/>
    <property type="project" value="TreeGrafter"/>
</dbReference>
<feature type="domain" description="BESS" evidence="5">
    <location>
        <begin position="354"/>
        <end position="393"/>
    </location>
</feature>
<feature type="compositionally biased region" description="Basic and acidic residues" evidence="2">
    <location>
        <begin position="337"/>
        <end position="346"/>
    </location>
</feature>
<sequence length="430" mass="48622">MLGMSRMTSLLLRDNVGLSQRVRTGLKKKDLGVLGYVLATMLMAIIVLLGSGITAGYFYKRDQMLKRQQEQEASERELQRINLPLSGFSNQACEIMDENMVAVCVQHLLKRRKGCERKGRGTGRVVVDPVMDQADYRNGDTRSLAWRRISALTALPAEECKRKWKNLRDRYFKEVRQEKRSKEETGERTTSRWKYRQLLNFLQPFIKPRNSNADHDNQDSPDTINKSTQSEIKPVKTLNTALVNNMKTPTTQVGTMSQLAFVTQLSPAQQGTQMAQLAFLAKLPPGAQISPAPQPSSVPQLSTYTTRKRPQTLQESPASPCSSSTPAKLSTKNRRLLAKEKDHRSDSTIPNRQCDEDEMFLLSFVPALKRLAPQKRCETKMKIQQIMYEAEFSVDQPVTVKDPLVTVSNELPEPVPQENQGPVSQEEPET</sequence>
<reference evidence="6 7" key="1">
    <citation type="submission" date="2021-04" db="EMBL/GenBank/DDBJ databases">
        <authorList>
            <person name="De Guttry C."/>
            <person name="Zahm M."/>
            <person name="Klopp C."/>
            <person name="Cabau C."/>
            <person name="Louis A."/>
            <person name="Berthelot C."/>
            <person name="Parey E."/>
            <person name="Roest Crollius H."/>
            <person name="Montfort J."/>
            <person name="Robinson-Rechavi M."/>
            <person name="Bucao C."/>
            <person name="Bouchez O."/>
            <person name="Gislard M."/>
            <person name="Lluch J."/>
            <person name="Milhes M."/>
            <person name="Lampietro C."/>
            <person name="Lopez Roques C."/>
            <person name="Donnadieu C."/>
            <person name="Braasch I."/>
            <person name="Desvignes T."/>
            <person name="Postlethwait J."/>
            <person name="Bobe J."/>
            <person name="Wedekind C."/>
            <person name="Guiguen Y."/>
        </authorList>
    </citation>
    <scope>NUCLEOTIDE SEQUENCE [LARGE SCALE GENOMIC DNA]</scope>
    <source>
        <strain evidence="6">Cs_M1</strain>
        <tissue evidence="6">Blood</tissue>
    </source>
</reference>
<proteinExistence type="predicted"/>
<keyword evidence="1" id="KW-0539">Nucleus</keyword>
<evidence type="ECO:0000259" key="5">
    <source>
        <dbReference type="PROSITE" id="PS51031"/>
    </source>
</evidence>
<feature type="region of interest" description="Disordered" evidence="2">
    <location>
        <begin position="288"/>
        <end position="351"/>
    </location>
</feature>
<dbReference type="InterPro" id="IPR039353">
    <property type="entry name" value="TF_Adf1"/>
</dbReference>
<dbReference type="Proteomes" id="UP001356427">
    <property type="component" value="Unassembled WGS sequence"/>
</dbReference>
<evidence type="ECO:0000256" key="1">
    <source>
        <dbReference type="PROSITE-ProRule" id="PRU00371"/>
    </source>
</evidence>
<dbReference type="PROSITE" id="PS51031">
    <property type="entry name" value="BESS"/>
    <property type="match status" value="1"/>
</dbReference>
<evidence type="ECO:0000256" key="2">
    <source>
        <dbReference type="SAM" id="MobiDB-lite"/>
    </source>
</evidence>
<evidence type="ECO:0000259" key="4">
    <source>
        <dbReference type="PROSITE" id="PS51029"/>
    </source>
</evidence>
<dbReference type="PROSITE" id="PS51029">
    <property type="entry name" value="MADF"/>
    <property type="match status" value="1"/>
</dbReference>
<accession>A0AAN8M052</accession>
<dbReference type="InterPro" id="IPR004210">
    <property type="entry name" value="BESS_motif"/>
</dbReference>
<evidence type="ECO:0000313" key="7">
    <source>
        <dbReference type="Proteomes" id="UP001356427"/>
    </source>
</evidence>
<dbReference type="GO" id="GO:0005667">
    <property type="term" value="C:transcription regulator complex"/>
    <property type="evidence" value="ECO:0007669"/>
    <property type="project" value="TreeGrafter"/>
</dbReference>
<feature type="compositionally biased region" description="Polar residues" evidence="2">
    <location>
        <begin position="295"/>
        <end position="315"/>
    </location>
</feature>
<dbReference type="Pfam" id="PF10545">
    <property type="entry name" value="MADF_DNA_bdg"/>
    <property type="match status" value="1"/>
</dbReference>
<dbReference type="InterPro" id="IPR006578">
    <property type="entry name" value="MADF-dom"/>
</dbReference>
<keyword evidence="3" id="KW-0472">Membrane</keyword>
<feature type="compositionally biased region" description="Low complexity" evidence="2">
    <location>
        <begin position="316"/>
        <end position="327"/>
    </location>
</feature>
<keyword evidence="3" id="KW-1133">Transmembrane helix</keyword>
<comment type="caution">
    <text evidence="6">The sequence shown here is derived from an EMBL/GenBank/DDBJ whole genome shotgun (WGS) entry which is preliminary data.</text>
</comment>
<feature type="compositionally biased region" description="Polar residues" evidence="2">
    <location>
        <begin position="220"/>
        <end position="232"/>
    </location>
</feature>
<gene>
    <name evidence="6" type="ORF">J4Q44_G00069170</name>
</gene>
<keyword evidence="3" id="KW-0812">Transmembrane</keyword>
<feature type="region of interest" description="Disordered" evidence="2">
    <location>
        <begin position="404"/>
        <end position="430"/>
    </location>
</feature>
<dbReference type="GO" id="GO:0005634">
    <property type="term" value="C:nucleus"/>
    <property type="evidence" value="ECO:0007669"/>
    <property type="project" value="UniProtKB-SubCell"/>
</dbReference>
<organism evidence="6 7">
    <name type="scientific">Coregonus suidteri</name>
    <dbReference type="NCBI Taxonomy" id="861788"/>
    <lineage>
        <taxon>Eukaryota</taxon>
        <taxon>Metazoa</taxon>
        <taxon>Chordata</taxon>
        <taxon>Craniata</taxon>
        <taxon>Vertebrata</taxon>
        <taxon>Euteleostomi</taxon>
        <taxon>Actinopterygii</taxon>
        <taxon>Neopterygii</taxon>
        <taxon>Teleostei</taxon>
        <taxon>Protacanthopterygii</taxon>
        <taxon>Salmoniformes</taxon>
        <taxon>Salmonidae</taxon>
        <taxon>Coregoninae</taxon>
        <taxon>Coregonus</taxon>
    </lineage>
</organism>
<dbReference type="PANTHER" id="PTHR12243:SF60">
    <property type="entry name" value="SI:CH211-15D5.12-RELATED"/>
    <property type="match status" value="1"/>
</dbReference>